<proteinExistence type="predicted"/>
<dbReference type="RefSeq" id="WP_158165771.1">
    <property type="nucleotide sequence ID" value="NZ_JADZIZ010000086.1"/>
</dbReference>
<protein>
    <submittedName>
        <fullName evidence="3">Uncharacterized protein</fullName>
    </submittedName>
</protein>
<dbReference type="AlphaFoldDB" id="A0AB73UZS8"/>
<dbReference type="EMBL" id="CP058571">
    <property type="protein sequence ID" value="QLG56538.1"/>
    <property type="molecule type" value="Genomic_DNA"/>
</dbReference>
<evidence type="ECO:0000256" key="1">
    <source>
        <dbReference type="SAM" id="Coils"/>
    </source>
</evidence>
<feature type="coiled-coil region" evidence="1">
    <location>
        <begin position="156"/>
        <end position="183"/>
    </location>
</feature>
<feature type="transmembrane region" description="Helical" evidence="2">
    <location>
        <begin position="24"/>
        <end position="46"/>
    </location>
</feature>
<keyword evidence="1" id="KW-0175">Coiled coil</keyword>
<feature type="transmembrane region" description="Helical" evidence="2">
    <location>
        <begin position="67"/>
        <end position="91"/>
    </location>
</feature>
<keyword evidence="2" id="KW-1133">Transmembrane helix</keyword>
<organism evidence="3 4">
    <name type="scientific">Escherichia coli</name>
    <dbReference type="NCBI Taxonomy" id="562"/>
    <lineage>
        <taxon>Bacteria</taxon>
        <taxon>Pseudomonadati</taxon>
        <taxon>Pseudomonadota</taxon>
        <taxon>Gammaproteobacteria</taxon>
        <taxon>Enterobacterales</taxon>
        <taxon>Enterobacteriaceae</taxon>
        <taxon>Escherichia</taxon>
    </lineage>
</organism>
<reference evidence="4" key="1">
    <citation type="submission" date="2020-06" db="EMBL/GenBank/DDBJ databases">
        <title>Identification and Characterisation of Fosfomycin Resistance in Escherichia coli Urinary Tract Infection Isolates from Australia.</title>
        <authorList>
            <person name="Mowlaboccus S."/>
            <person name="Daley D."/>
            <person name="Pang S."/>
            <person name="Gottlieb T."/>
            <person name="Nimmo G.R."/>
            <person name="George N."/>
            <person name="Korman T.M."/>
            <person name="Strietberg R."/>
            <person name="Robson J."/>
            <person name="Peachey G."/>
            <person name="Collignon P."/>
            <person name="Bradbury S."/>
            <person name="Colombi E."/>
            <person name="Ramsay J.P."/>
            <person name="Rogers B.A."/>
            <person name="Coombs G.W."/>
        </authorList>
    </citation>
    <scope>NUCLEOTIDE SEQUENCE [LARGE SCALE GENOMIC DNA]</scope>
    <source>
        <strain evidence="4">EC2</strain>
    </source>
</reference>
<name>A0AB73UZS8_ECOLX</name>
<gene>
    <name evidence="3" type="ORF">HX136_06405</name>
</gene>
<sequence length="199" mass="22220">MSGFISDTLSSVQENIVSKIKSPLYGAFAFSWVVCNWKPVSIFILSKDSVYERINNVSAYASLENQLYYPVMAAVFLVLAVPALHALYAFFDAFISSIHDSAGNLREKFNQKNRTRALVAKVEAEMAEAKTRAKYEVEIAKAKEVAAESNLKAEGIFDNLTNIESLKEELKDARKQIDDLSFQLRVAHNSIGNPAFKND</sequence>
<accession>A0AB73UZS8</accession>
<dbReference type="Proteomes" id="UP000509796">
    <property type="component" value="Chromosome"/>
</dbReference>
<keyword evidence="2" id="KW-0812">Transmembrane</keyword>
<keyword evidence="2" id="KW-0472">Membrane</keyword>
<evidence type="ECO:0000313" key="4">
    <source>
        <dbReference type="Proteomes" id="UP000509796"/>
    </source>
</evidence>
<evidence type="ECO:0000256" key="2">
    <source>
        <dbReference type="SAM" id="Phobius"/>
    </source>
</evidence>
<evidence type="ECO:0000313" key="3">
    <source>
        <dbReference type="EMBL" id="QLG56538.1"/>
    </source>
</evidence>